<evidence type="ECO:0000313" key="1">
    <source>
        <dbReference type="EMBL" id="PKK48294.1"/>
    </source>
</evidence>
<dbReference type="AlphaFoldDB" id="A0A2N1LFY8"/>
<gene>
    <name evidence="1" type="ORF">RhiirC2_803565</name>
</gene>
<reference evidence="1 2" key="1">
    <citation type="submission" date="2016-04" db="EMBL/GenBank/DDBJ databases">
        <title>Genome analyses suggest a sexual origin of heterokaryosis in a supposedly ancient asexual fungus.</title>
        <authorList>
            <person name="Ropars J."/>
            <person name="Sedzielewska K."/>
            <person name="Noel J."/>
            <person name="Charron P."/>
            <person name="Farinelli L."/>
            <person name="Marton T."/>
            <person name="Kruger M."/>
            <person name="Pelin A."/>
            <person name="Brachmann A."/>
            <person name="Corradi N."/>
        </authorList>
    </citation>
    <scope>NUCLEOTIDE SEQUENCE [LARGE SCALE GENOMIC DNA]</scope>
    <source>
        <strain evidence="1 2">C2</strain>
    </source>
</reference>
<name>A0A2N1LFY8_9GLOM</name>
<sequence>MTVTIAIPNDNIPFLDACNVYFNYNKIKTTPIKIHATPTEIFHIRINLYDDKNFPEDDIDPDVSTQYSSPRRNYNHRHVATSPYYRDGGFYDHHAHIRGTTSNYLHSGHWTTYRDNIGAIGGCSWESSWF</sequence>
<proteinExistence type="predicted"/>
<evidence type="ECO:0000313" key="2">
    <source>
        <dbReference type="Proteomes" id="UP000233469"/>
    </source>
</evidence>
<organism evidence="1 2">
    <name type="scientific">Rhizophagus irregularis</name>
    <dbReference type="NCBI Taxonomy" id="588596"/>
    <lineage>
        <taxon>Eukaryota</taxon>
        <taxon>Fungi</taxon>
        <taxon>Fungi incertae sedis</taxon>
        <taxon>Mucoromycota</taxon>
        <taxon>Glomeromycotina</taxon>
        <taxon>Glomeromycetes</taxon>
        <taxon>Glomerales</taxon>
        <taxon>Glomeraceae</taxon>
        <taxon>Rhizophagus</taxon>
    </lineage>
</organism>
<accession>A0A2N1LFY8</accession>
<protein>
    <submittedName>
        <fullName evidence="1">Uncharacterized protein</fullName>
    </submittedName>
</protein>
<dbReference type="EMBL" id="LLXL01008671">
    <property type="protein sequence ID" value="PKK48294.1"/>
    <property type="molecule type" value="Genomic_DNA"/>
</dbReference>
<comment type="caution">
    <text evidence="1">The sequence shown here is derived from an EMBL/GenBank/DDBJ whole genome shotgun (WGS) entry which is preliminary data.</text>
</comment>
<dbReference type="VEuPathDB" id="FungiDB:FUN_009996"/>
<reference evidence="1 2" key="2">
    <citation type="submission" date="2017-10" db="EMBL/GenBank/DDBJ databases">
        <title>Extensive intraspecific genome diversity in a model arbuscular mycorrhizal fungus.</title>
        <authorList>
            <person name="Chen E.C.H."/>
            <person name="Morin E."/>
            <person name="Baudet D."/>
            <person name="Noel J."/>
            <person name="Ndikumana S."/>
            <person name="Charron P."/>
            <person name="St-Onge C."/>
            <person name="Giorgi J."/>
            <person name="Grigoriev I.V."/>
            <person name="Roux C."/>
            <person name="Martin F.M."/>
            <person name="Corradi N."/>
        </authorList>
    </citation>
    <scope>NUCLEOTIDE SEQUENCE [LARGE SCALE GENOMIC DNA]</scope>
    <source>
        <strain evidence="1 2">C2</strain>
    </source>
</reference>
<dbReference type="Proteomes" id="UP000233469">
    <property type="component" value="Unassembled WGS sequence"/>
</dbReference>